<protein>
    <recommendedName>
        <fullName evidence="3">Response regulatory domain-containing protein</fullName>
    </recommendedName>
</protein>
<reference evidence="1 2" key="1">
    <citation type="journal article" date="2016" name="Environ. Microbiol.">
        <title>New Methyloceanibacter diversity from North Sea sediments includes methanotroph containing solely the soluble methane monooxygenase.</title>
        <authorList>
            <person name="Vekeman B."/>
            <person name="Kerckhof F.M."/>
            <person name="Cremers G."/>
            <person name="de Vos P."/>
            <person name="Vandamme P."/>
            <person name="Boon N."/>
            <person name="Op den Camp H.J."/>
            <person name="Heylen K."/>
        </authorList>
    </citation>
    <scope>NUCLEOTIDE SEQUENCE [LARGE SCALE GENOMIC DNA]</scope>
    <source>
        <strain evidence="1 2">R-67175</strain>
    </source>
</reference>
<dbReference type="RefSeq" id="WP_069441723.1">
    <property type="nucleotide sequence ID" value="NZ_LPWF01000025.1"/>
</dbReference>
<organism evidence="1 2">
    <name type="scientific">Methyloceanibacter superfactus</name>
    <dbReference type="NCBI Taxonomy" id="1774969"/>
    <lineage>
        <taxon>Bacteria</taxon>
        <taxon>Pseudomonadati</taxon>
        <taxon>Pseudomonadota</taxon>
        <taxon>Alphaproteobacteria</taxon>
        <taxon>Hyphomicrobiales</taxon>
        <taxon>Hyphomicrobiaceae</taxon>
        <taxon>Methyloceanibacter</taxon>
    </lineage>
</organism>
<accession>A0A1E3VWK3</accession>
<evidence type="ECO:0008006" key="3">
    <source>
        <dbReference type="Google" id="ProtNLM"/>
    </source>
</evidence>
<evidence type="ECO:0000313" key="1">
    <source>
        <dbReference type="EMBL" id="ODR97631.1"/>
    </source>
</evidence>
<gene>
    <name evidence="1" type="ORF">AUC69_11005</name>
</gene>
<comment type="caution">
    <text evidence="1">The sequence shown here is derived from an EMBL/GenBank/DDBJ whole genome shotgun (WGS) entry which is preliminary data.</text>
</comment>
<dbReference type="STRING" id="1774969.AUC69_11005"/>
<dbReference type="Proteomes" id="UP000094472">
    <property type="component" value="Unassembled WGS sequence"/>
</dbReference>
<dbReference type="EMBL" id="LPWF01000025">
    <property type="protein sequence ID" value="ODR97631.1"/>
    <property type="molecule type" value="Genomic_DNA"/>
</dbReference>
<sequence length="148" mass="15635">MRVGDIDLVQAETIFIAVADGVLADSLRFSLELEGFETHFCDESSLLPAMSAPRTKASCLVLDQDVFARVVDGEEAGLFADRGVPVVLMVSHTTKRVLARAARPASPKSSKNPCLAASCSMRSARPSAVPAIPAPAAIGPRSLLRSFP</sequence>
<evidence type="ECO:0000313" key="2">
    <source>
        <dbReference type="Proteomes" id="UP000094472"/>
    </source>
</evidence>
<name>A0A1E3VWK3_9HYPH</name>
<dbReference type="OrthoDB" id="8030657at2"/>
<keyword evidence="2" id="KW-1185">Reference proteome</keyword>
<dbReference type="AlphaFoldDB" id="A0A1E3VWK3"/>
<proteinExistence type="predicted"/>